<gene>
    <name evidence="5" type="ORF">ACFO4O_10400</name>
</gene>
<dbReference type="RefSeq" id="WP_382408083.1">
    <property type="nucleotide sequence ID" value="NZ_JBHSGU010000002.1"/>
</dbReference>
<accession>A0ABV9LVM2</accession>
<protein>
    <submittedName>
        <fullName evidence="5">LacI family DNA-binding transcriptional regulator</fullName>
    </submittedName>
</protein>
<keyword evidence="2 5" id="KW-0238">DNA-binding</keyword>
<dbReference type="SUPFAM" id="SSF53822">
    <property type="entry name" value="Periplasmic binding protein-like I"/>
    <property type="match status" value="1"/>
</dbReference>
<proteinExistence type="predicted"/>
<dbReference type="Pfam" id="PF13377">
    <property type="entry name" value="Peripla_BP_3"/>
    <property type="match status" value="1"/>
</dbReference>
<dbReference type="CDD" id="cd06279">
    <property type="entry name" value="PBP1_LacI-like"/>
    <property type="match status" value="1"/>
</dbReference>
<dbReference type="Proteomes" id="UP001595897">
    <property type="component" value="Unassembled WGS sequence"/>
</dbReference>
<keyword evidence="6" id="KW-1185">Reference proteome</keyword>
<evidence type="ECO:0000313" key="5">
    <source>
        <dbReference type="EMBL" id="MFC4700571.1"/>
    </source>
</evidence>
<dbReference type="EMBL" id="JBHSGU010000002">
    <property type="protein sequence ID" value="MFC4700571.1"/>
    <property type="molecule type" value="Genomic_DNA"/>
</dbReference>
<reference evidence="6" key="1">
    <citation type="journal article" date="2019" name="Int. J. Syst. Evol. Microbiol.">
        <title>The Global Catalogue of Microorganisms (GCM) 10K type strain sequencing project: providing services to taxonomists for standard genome sequencing and annotation.</title>
        <authorList>
            <consortium name="The Broad Institute Genomics Platform"/>
            <consortium name="The Broad Institute Genome Sequencing Center for Infectious Disease"/>
            <person name="Wu L."/>
            <person name="Ma J."/>
        </authorList>
    </citation>
    <scope>NUCLEOTIDE SEQUENCE [LARGE SCALE GENOMIC DNA]</scope>
    <source>
        <strain evidence="6">KACC 12507</strain>
    </source>
</reference>
<evidence type="ECO:0000256" key="2">
    <source>
        <dbReference type="ARBA" id="ARBA00023125"/>
    </source>
</evidence>
<keyword evidence="3" id="KW-0804">Transcription</keyword>
<evidence type="ECO:0000313" key="6">
    <source>
        <dbReference type="Proteomes" id="UP001595897"/>
    </source>
</evidence>
<dbReference type="InterPro" id="IPR028082">
    <property type="entry name" value="Peripla_BP_I"/>
</dbReference>
<feature type="domain" description="HTH lacI-type" evidence="4">
    <location>
        <begin position="1"/>
        <end position="56"/>
    </location>
</feature>
<dbReference type="InterPro" id="IPR046335">
    <property type="entry name" value="LacI/GalR-like_sensor"/>
</dbReference>
<dbReference type="Gene3D" id="3.40.50.2300">
    <property type="match status" value="3"/>
</dbReference>
<organism evidence="5 6">
    <name type="scientific">Glaciecola siphonariae</name>
    <dbReference type="NCBI Taxonomy" id="521012"/>
    <lineage>
        <taxon>Bacteria</taxon>
        <taxon>Pseudomonadati</taxon>
        <taxon>Pseudomonadota</taxon>
        <taxon>Gammaproteobacteria</taxon>
        <taxon>Alteromonadales</taxon>
        <taxon>Alteromonadaceae</taxon>
        <taxon>Glaciecola</taxon>
    </lineage>
</organism>
<dbReference type="GO" id="GO:0003677">
    <property type="term" value="F:DNA binding"/>
    <property type="evidence" value="ECO:0007669"/>
    <property type="project" value="UniProtKB-KW"/>
</dbReference>
<evidence type="ECO:0000259" key="4">
    <source>
        <dbReference type="PROSITE" id="PS50932"/>
    </source>
</evidence>
<keyword evidence="1" id="KW-0805">Transcription regulation</keyword>
<comment type="caution">
    <text evidence="5">The sequence shown here is derived from an EMBL/GenBank/DDBJ whole genome shotgun (WGS) entry which is preliminary data.</text>
</comment>
<dbReference type="PROSITE" id="PS50932">
    <property type="entry name" value="HTH_LACI_2"/>
    <property type="match status" value="1"/>
</dbReference>
<dbReference type="SMART" id="SM00354">
    <property type="entry name" value="HTH_LACI"/>
    <property type="match status" value="1"/>
</dbReference>
<dbReference type="SUPFAM" id="SSF47413">
    <property type="entry name" value="lambda repressor-like DNA-binding domains"/>
    <property type="match status" value="1"/>
</dbReference>
<dbReference type="PANTHER" id="PTHR30146">
    <property type="entry name" value="LACI-RELATED TRANSCRIPTIONAL REPRESSOR"/>
    <property type="match status" value="1"/>
</dbReference>
<evidence type="ECO:0000256" key="3">
    <source>
        <dbReference type="ARBA" id="ARBA00023163"/>
    </source>
</evidence>
<dbReference type="InterPro" id="IPR010982">
    <property type="entry name" value="Lambda_DNA-bd_dom_sf"/>
</dbReference>
<name>A0ABV9LVM2_9ALTE</name>
<dbReference type="InterPro" id="IPR000843">
    <property type="entry name" value="HTH_LacI"/>
</dbReference>
<sequence length="339" mass="37074">MSLKDVSKLLGVSTATISNAFNRPDQLSVALRSRILSECERIGYAGPSMIARSLRSGQSDVIAVMLSDSLTYSFSDPMATDFMAGITEVLAKAHKQLLLLSSTIKSDAQIRAESLPDGFIFYGAPEGDSFNRVIRSGKPLIVVDFDYPEVPSVNIDNYEACKQLASHAITNASDIPAILGMRLKHNDDHVHPLSATDLDHDKQEISWQRLFGYLAGAQQSGIEILPEHIVHLPINIMSQAEEGARYLLSQPKRPNVILCMSDIIAIAVCKVARELGLRVPEDVKVTGFDDIAEATRNQPPLTTISQQGYEKGQLAANLLLKASNERTMMDAKLVVRESA</sequence>
<dbReference type="Gene3D" id="1.10.260.40">
    <property type="entry name" value="lambda repressor-like DNA-binding domains"/>
    <property type="match status" value="1"/>
</dbReference>
<dbReference type="PANTHER" id="PTHR30146:SF138">
    <property type="entry name" value="TRANSCRIPTIONAL REGULATORY PROTEIN"/>
    <property type="match status" value="1"/>
</dbReference>
<evidence type="ECO:0000256" key="1">
    <source>
        <dbReference type="ARBA" id="ARBA00023015"/>
    </source>
</evidence>
<dbReference type="CDD" id="cd01392">
    <property type="entry name" value="HTH_LacI"/>
    <property type="match status" value="1"/>
</dbReference>